<reference evidence="4" key="2">
    <citation type="submission" date="2020-10" db="UniProtKB">
        <authorList>
            <consortium name="WormBaseParasite"/>
        </authorList>
    </citation>
    <scope>IDENTIFICATION</scope>
</reference>
<feature type="domain" description="Tudor" evidence="2">
    <location>
        <begin position="44"/>
        <end position="152"/>
    </location>
</feature>
<feature type="region of interest" description="Disordered" evidence="1">
    <location>
        <begin position="573"/>
        <end position="596"/>
    </location>
</feature>
<dbReference type="SUPFAM" id="SSF63748">
    <property type="entry name" value="Tudor/PWWP/MBT"/>
    <property type="match status" value="1"/>
</dbReference>
<sequence length="643" mass="74785">MYRINEFIERPESPVCHGELQKERKRRIDERKVHRVRNPLASVAYVLNVVSPSEIYIRWSDVTTPRLTRKFPTKLEKIEVYEPPEPLAYVMAPWKENILGRARIIQVLKNDDVYLIFIDEGQYAIVSKNDLYHMPEKLRTHPWQATKVVLYGAIPYNRASWQPQEVTALRSVIAKYPALWVMPLHTMADDIDDSFNQRVLLHGLQHDTLDRIKSSNYNQFDTYGEDVLTLYNCVLMEYNMVNLSTERILDARFQPEYPFYVEEFSNEVPRKACGAIDPASVIPVEPAQRWFEVNPFPQMKKYTLAQLVDKGHARFHDANYQIMGLCHTIFHDIQCPNRFFVYRMKFINEKEFPRILHFDDSQRRLKAKMTSYYFSGNNLHPMDFAKVHAALKEDIRVFAVFEKHSYTPVYNHTYERIEILKCYVAHASQPGFFVRFLDSGGCQKVPLRRVFHIHAQHLEGIPLALLLCMPERFPVEGKKWTNEDLYNFRKELGTSATLIANMMNPYNVDITRPIPVSSTTITALENNATYCPDFSKVGHKPPIVKTNAYFDLDLDDYDRYVDRYLFSSSYNERDSDFDESAAGDETADWDAAGDATQEQNAVGDETLEELDQAVEELNMDAMEEPKNFADEPTEVNDENAVPL</sequence>
<dbReference type="InterPro" id="IPR002999">
    <property type="entry name" value="Tudor"/>
</dbReference>
<dbReference type="Gene3D" id="2.30.30.140">
    <property type="match status" value="1"/>
</dbReference>
<evidence type="ECO:0000313" key="4">
    <source>
        <dbReference type="WBParaSite" id="Pan_g4069.t1"/>
    </source>
</evidence>
<evidence type="ECO:0000313" key="3">
    <source>
        <dbReference type="Proteomes" id="UP000492821"/>
    </source>
</evidence>
<evidence type="ECO:0000256" key="1">
    <source>
        <dbReference type="SAM" id="MobiDB-lite"/>
    </source>
</evidence>
<dbReference type="Proteomes" id="UP000492821">
    <property type="component" value="Unassembled WGS sequence"/>
</dbReference>
<proteinExistence type="predicted"/>
<evidence type="ECO:0000259" key="2">
    <source>
        <dbReference type="Pfam" id="PF00567"/>
    </source>
</evidence>
<name>A0A7E4ZZ32_PANRE</name>
<feature type="region of interest" description="Disordered" evidence="1">
    <location>
        <begin position="619"/>
        <end position="643"/>
    </location>
</feature>
<dbReference type="Pfam" id="PF00567">
    <property type="entry name" value="TUDOR"/>
    <property type="match status" value="1"/>
</dbReference>
<dbReference type="AlphaFoldDB" id="A0A7E4ZZ32"/>
<dbReference type="WBParaSite" id="Pan_g4069.t1">
    <property type="protein sequence ID" value="Pan_g4069.t1"/>
    <property type="gene ID" value="Pan_g4069"/>
</dbReference>
<protein>
    <submittedName>
        <fullName evidence="4">Tudor domain-containing protein</fullName>
    </submittedName>
</protein>
<reference evidence="3" key="1">
    <citation type="journal article" date="2013" name="Genetics">
        <title>The draft genome and transcriptome of Panagrellus redivivus are shaped by the harsh demands of a free-living lifestyle.</title>
        <authorList>
            <person name="Srinivasan J."/>
            <person name="Dillman A.R."/>
            <person name="Macchietto M.G."/>
            <person name="Heikkinen L."/>
            <person name="Lakso M."/>
            <person name="Fracchia K.M."/>
            <person name="Antoshechkin I."/>
            <person name="Mortazavi A."/>
            <person name="Wong G."/>
            <person name="Sternberg P.W."/>
        </authorList>
    </citation>
    <scope>NUCLEOTIDE SEQUENCE [LARGE SCALE GENOMIC DNA]</scope>
    <source>
        <strain evidence="3">MT8872</strain>
    </source>
</reference>
<feature type="compositionally biased region" description="Acidic residues" evidence="1">
    <location>
        <begin position="575"/>
        <end position="588"/>
    </location>
</feature>
<accession>A0A7E4ZZ32</accession>
<organism evidence="3 4">
    <name type="scientific">Panagrellus redivivus</name>
    <name type="common">Microworm</name>
    <dbReference type="NCBI Taxonomy" id="6233"/>
    <lineage>
        <taxon>Eukaryota</taxon>
        <taxon>Metazoa</taxon>
        <taxon>Ecdysozoa</taxon>
        <taxon>Nematoda</taxon>
        <taxon>Chromadorea</taxon>
        <taxon>Rhabditida</taxon>
        <taxon>Tylenchina</taxon>
        <taxon>Panagrolaimomorpha</taxon>
        <taxon>Panagrolaimoidea</taxon>
        <taxon>Panagrolaimidae</taxon>
        <taxon>Panagrellus</taxon>
    </lineage>
</organism>
<keyword evidence="3" id="KW-1185">Reference proteome</keyword>